<dbReference type="SUPFAM" id="SSF55874">
    <property type="entry name" value="ATPase domain of HSP90 chaperone/DNA topoisomerase II/histidine kinase"/>
    <property type="match status" value="1"/>
</dbReference>
<dbReference type="SUPFAM" id="SSF55781">
    <property type="entry name" value="GAF domain-like"/>
    <property type="match status" value="1"/>
</dbReference>
<dbReference type="Gene3D" id="3.30.565.10">
    <property type="entry name" value="Histidine kinase-like ATPase, C-terminal domain"/>
    <property type="match status" value="1"/>
</dbReference>
<organism evidence="5 6">
    <name type="scientific">Stigmatella erecta</name>
    <dbReference type="NCBI Taxonomy" id="83460"/>
    <lineage>
        <taxon>Bacteria</taxon>
        <taxon>Pseudomonadati</taxon>
        <taxon>Myxococcota</taxon>
        <taxon>Myxococcia</taxon>
        <taxon>Myxococcales</taxon>
        <taxon>Cystobacterineae</taxon>
        <taxon>Archangiaceae</taxon>
        <taxon>Stigmatella</taxon>
    </lineage>
</organism>
<keyword evidence="3" id="KW-0597">Phosphoprotein</keyword>
<dbReference type="PROSITE" id="PS50109">
    <property type="entry name" value="HIS_KIN"/>
    <property type="match status" value="1"/>
</dbReference>
<evidence type="ECO:0000313" key="5">
    <source>
        <dbReference type="EMBL" id="SEU28250.1"/>
    </source>
</evidence>
<dbReference type="GO" id="GO:0000155">
    <property type="term" value="F:phosphorelay sensor kinase activity"/>
    <property type="evidence" value="ECO:0007669"/>
    <property type="project" value="InterPro"/>
</dbReference>
<dbReference type="InterPro" id="IPR003594">
    <property type="entry name" value="HATPase_dom"/>
</dbReference>
<dbReference type="CDD" id="cd00082">
    <property type="entry name" value="HisKA"/>
    <property type="match status" value="1"/>
</dbReference>
<dbReference type="InterPro" id="IPR003018">
    <property type="entry name" value="GAF"/>
</dbReference>
<dbReference type="InterPro" id="IPR005467">
    <property type="entry name" value="His_kinase_dom"/>
</dbReference>
<evidence type="ECO:0000256" key="3">
    <source>
        <dbReference type="ARBA" id="ARBA00022553"/>
    </source>
</evidence>
<sequence length="421" mass="46844">MKSAPLPRNEEARLENLASHGILDTLPEQGFDELVRLASLFCGTPVALVSLIDQGRQWFKARVGTEATETPRDLAFCAHAILQDGLFVVPDTRKDERFHDNPLVTGAPHVRFYAGTPLKSQGGHNLGTLCVIDSEPRELKPEQAEALRLLGRQVESQLQLRLHALELARREAESRSQRDALSRMQRHKDELLQLVARDLQTPLSTIQTHAALMQVRPQIPDDARGAARDIRETAEGVQRLVNNLLEASREDSPLVPRLAEFDFTALMAEVVRDFSMRTHGTHRQFTHGIRVTERLVTADRNLLRRAVENLLDNSFRFTALGSGKVALEVSQPEPGLLEVRIRDEGPGIPSNTRPYVFETQLPEGVPSAARARASNSLGLAFSRRVIEAHGGWIWVEDNQPKGSLFCLRIPVRPATAQALAS</sequence>
<feature type="domain" description="Histidine kinase" evidence="4">
    <location>
        <begin position="194"/>
        <end position="413"/>
    </location>
</feature>
<dbReference type="Pfam" id="PF00512">
    <property type="entry name" value="HisKA"/>
    <property type="match status" value="1"/>
</dbReference>
<name>A0A1I0KRM0_9BACT</name>
<protein>
    <recommendedName>
        <fullName evidence="2">histidine kinase</fullName>
        <ecNumber evidence="2">2.7.13.3</ecNumber>
    </recommendedName>
</protein>
<dbReference type="SMART" id="SM00388">
    <property type="entry name" value="HisKA"/>
    <property type="match status" value="1"/>
</dbReference>
<dbReference type="Proteomes" id="UP000199181">
    <property type="component" value="Unassembled WGS sequence"/>
</dbReference>
<comment type="catalytic activity">
    <reaction evidence="1">
        <text>ATP + protein L-histidine = ADP + protein N-phospho-L-histidine.</text>
        <dbReference type="EC" id="2.7.13.3"/>
    </reaction>
</comment>
<dbReference type="CDD" id="cd00075">
    <property type="entry name" value="HATPase"/>
    <property type="match status" value="1"/>
</dbReference>
<dbReference type="EMBL" id="FOIJ01000013">
    <property type="protein sequence ID" value="SEU28250.1"/>
    <property type="molecule type" value="Genomic_DNA"/>
</dbReference>
<dbReference type="InterPro" id="IPR036097">
    <property type="entry name" value="HisK_dim/P_sf"/>
</dbReference>
<keyword evidence="6" id="KW-1185">Reference proteome</keyword>
<dbReference type="InterPro" id="IPR003661">
    <property type="entry name" value="HisK_dim/P_dom"/>
</dbReference>
<dbReference type="EC" id="2.7.13.3" evidence="2"/>
<dbReference type="SUPFAM" id="SSF47384">
    <property type="entry name" value="Homodimeric domain of signal transducing histidine kinase"/>
    <property type="match status" value="1"/>
</dbReference>
<dbReference type="Pfam" id="PF02518">
    <property type="entry name" value="HATPase_c"/>
    <property type="match status" value="1"/>
</dbReference>
<dbReference type="PANTHER" id="PTHR43102:SF2">
    <property type="entry name" value="GAF DOMAIN-CONTAINING PROTEIN"/>
    <property type="match status" value="1"/>
</dbReference>
<dbReference type="InterPro" id="IPR036890">
    <property type="entry name" value="HATPase_C_sf"/>
</dbReference>
<dbReference type="SMART" id="SM00387">
    <property type="entry name" value="HATPase_c"/>
    <property type="match status" value="1"/>
</dbReference>
<dbReference type="Gene3D" id="1.10.287.130">
    <property type="match status" value="1"/>
</dbReference>
<dbReference type="PANTHER" id="PTHR43102">
    <property type="entry name" value="SLR1143 PROTEIN"/>
    <property type="match status" value="1"/>
</dbReference>
<keyword evidence="5" id="KW-0808">Transferase</keyword>
<dbReference type="AlphaFoldDB" id="A0A1I0KRM0"/>
<evidence type="ECO:0000256" key="1">
    <source>
        <dbReference type="ARBA" id="ARBA00000085"/>
    </source>
</evidence>
<dbReference type="PRINTS" id="PR00344">
    <property type="entry name" value="BCTRLSENSOR"/>
</dbReference>
<accession>A0A1I0KRM0</accession>
<dbReference type="RefSeq" id="WP_093524286.1">
    <property type="nucleotide sequence ID" value="NZ_FOIJ01000013.1"/>
</dbReference>
<reference evidence="6" key="1">
    <citation type="submission" date="2016-10" db="EMBL/GenBank/DDBJ databases">
        <authorList>
            <person name="Varghese N."/>
            <person name="Submissions S."/>
        </authorList>
    </citation>
    <scope>NUCLEOTIDE SEQUENCE [LARGE SCALE GENOMIC DNA]</scope>
    <source>
        <strain evidence="6">DSM 16858</strain>
    </source>
</reference>
<dbReference type="SMART" id="SM00065">
    <property type="entry name" value="GAF"/>
    <property type="match status" value="1"/>
</dbReference>
<evidence type="ECO:0000313" key="6">
    <source>
        <dbReference type="Proteomes" id="UP000199181"/>
    </source>
</evidence>
<dbReference type="Pfam" id="PF01590">
    <property type="entry name" value="GAF"/>
    <property type="match status" value="1"/>
</dbReference>
<dbReference type="Gene3D" id="3.30.450.40">
    <property type="match status" value="1"/>
</dbReference>
<evidence type="ECO:0000259" key="4">
    <source>
        <dbReference type="PROSITE" id="PS50109"/>
    </source>
</evidence>
<dbReference type="InterPro" id="IPR029016">
    <property type="entry name" value="GAF-like_dom_sf"/>
</dbReference>
<gene>
    <name evidence="5" type="ORF">SAMN05443639_113131</name>
</gene>
<evidence type="ECO:0000256" key="2">
    <source>
        <dbReference type="ARBA" id="ARBA00012438"/>
    </source>
</evidence>
<keyword evidence="5" id="KW-0418">Kinase</keyword>
<dbReference type="InterPro" id="IPR004358">
    <property type="entry name" value="Sig_transdc_His_kin-like_C"/>
</dbReference>
<proteinExistence type="predicted"/>